<comment type="caution">
    <text evidence="2">The sequence shown here is derived from an EMBL/GenBank/DDBJ whole genome shotgun (WGS) entry which is preliminary data.</text>
</comment>
<evidence type="ECO:0000313" key="3">
    <source>
        <dbReference type="Proteomes" id="UP001642483"/>
    </source>
</evidence>
<gene>
    <name evidence="2" type="ORF">CVLEPA_LOCUS15352</name>
</gene>
<organism evidence="2 3">
    <name type="scientific">Clavelina lepadiformis</name>
    <name type="common">Light-bulb sea squirt</name>
    <name type="synonym">Ascidia lepadiformis</name>
    <dbReference type="NCBI Taxonomy" id="159417"/>
    <lineage>
        <taxon>Eukaryota</taxon>
        <taxon>Metazoa</taxon>
        <taxon>Chordata</taxon>
        <taxon>Tunicata</taxon>
        <taxon>Ascidiacea</taxon>
        <taxon>Aplousobranchia</taxon>
        <taxon>Clavelinidae</taxon>
        <taxon>Clavelina</taxon>
    </lineage>
</organism>
<protein>
    <submittedName>
        <fullName evidence="2">Uncharacterized protein</fullName>
    </submittedName>
</protein>
<dbReference type="EMBL" id="CAWYQH010000097">
    <property type="protein sequence ID" value="CAK8684365.1"/>
    <property type="molecule type" value="Genomic_DNA"/>
</dbReference>
<evidence type="ECO:0000256" key="1">
    <source>
        <dbReference type="SAM" id="MobiDB-lite"/>
    </source>
</evidence>
<accession>A0ABP0FXP7</accession>
<dbReference type="Proteomes" id="UP001642483">
    <property type="component" value="Unassembled WGS sequence"/>
</dbReference>
<reference evidence="2 3" key="1">
    <citation type="submission" date="2024-02" db="EMBL/GenBank/DDBJ databases">
        <authorList>
            <person name="Daric V."/>
            <person name="Darras S."/>
        </authorList>
    </citation>
    <scope>NUCLEOTIDE SEQUENCE [LARGE SCALE GENOMIC DNA]</scope>
</reference>
<sequence length="439" mass="49111">MEKDTGKSSGSDIKELLKNSYLLIKPTGNNAYQLRQSTVLTMTAEQFLAAAKCLFISSRVATTDASTITDVVEMLDAETCAQDETLQRSELSKKPSMQDAGTSTSDEISQSKPSADAVTTVQELAGPNSTSTKNWPQREDINTDLNIAQDKKTTLGVFPPEDRLNTSDLVQAEAEIRGEELSIDSLDEHNTCRTAVATGNSNTKHRAQFESNGKLCTQDTTNLLAMSRPAIRNIFLSRYIPANAKEDKTLVDLKPLEYIHAYLALLLDFTVATSSVECNFRKLLMRFLNHVTGLSSWFLRGKPDAATIITYDQNVLFAVGLLPKCWDFHGARKIIQNEHFQTQPRAVQATRLSAEPELNKGESLHNADDHYSLSLFRANKELLIAESTIRIEMKYEKKRRFDSEGENDPPYNNDLSPEKYLMLGRFLTRKKAKTVANRD</sequence>
<name>A0ABP0FXP7_CLALP</name>
<feature type="compositionally biased region" description="Polar residues" evidence="1">
    <location>
        <begin position="99"/>
        <end position="135"/>
    </location>
</feature>
<proteinExistence type="predicted"/>
<keyword evidence="3" id="KW-1185">Reference proteome</keyword>
<evidence type="ECO:0000313" key="2">
    <source>
        <dbReference type="EMBL" id="CAK8684365.1"/>
    </source>
</evidence>
<feature type="region of interest" description="Disordered" evidence="1">
    <location>
        <begin position="86"/>
        <end position="146"/>
    </location>
</feature>